<reference evidence="1" key="1">
    <citation type="journal article" date="2019" name="Sci. Rep.">
        <title>Draft genome of Tanacetum cinerariifolium, the natural source of mosquito coil.</title>
        <authorList>
            <person name="Yamashiro T."/>
            <person name="Shiraishi A."/>
            <person name="Satake H."/>
            <person name="Nakayama K."/>
        </authorList>
    </citation>
    <scope>NUCLEOTIDE SEQUENCE</scope>
</reference>
<accession>A0A6L2K3J5</accession>
<dbReference type="AlphaFoldDB" id="A0A6L2K3J5"/>
<organism evidence="1">
    <name type="scientific">Tanacetum cinerariifolium</name>
    <name type="common">Dalmatian daisy</name>
    <name type="synonym">Chrysanthemum cinerariifolium</name>
    <dbReference type="NCBI Taxonomy" id="118510"/>
    <lineage>
        <taxon>Eukaryota</taxon>
        <taxon>Viridiplantae</taxon>
        <taxon>Streptophyta</taxon>
        <taxon>Embryophyta</taxon>
        <taxon>Tracheophyta</taxon>
        <taxon>Spermatophyta</taxon>
        <taxon>Magnoliopsida</taxon>
        <taxon>eudicotyledons</taxon>
        <taxon>Gunneridae</taxon>
        <taxon>Pentapetalae</taxon>
        <taxon>asterids</taxon>
        <taxon>campanulids</taxon>
        <taxon>Asterales</taxon>
        <taxon>Asteraceae</taxon>
        <taxon>Asteroideae</taxon>
        <taxon>Anthemideae</taxon>
        <taxon>Anthemidinae</taxon>
        <taxon>Tanacetum</taxon>
    </lineage>
</organism>
<proteinExistence type="predicted"/>
<comment type="caution">
    <text evidence="1">The sequence shown here is derived from an EMBL/GenBank/DDBJ whole genome shotgun (WGS) entry which is preliminary data.</text>
</comment>
<protein>
    <submittedName>
        <fullName evidence="1">Uncharacterized protein</fullName>
    </submittedName>
</protein>
<evidence type="ECO:0000313" key="1">
    <source>
        <dbReference type="EMBL" id="GEU43569.1"/>
    </source>
</evidence>
<dbReference type="EMBL" id="BKCJ010001727">
    <property type="protein sequence ID" value="GEU43569.1"/>
    <property type="molecule type" value="Genomic_DNA"/>
</dbReference>
<name>A0A6L2K3J5_TANCI</name>
<sequence length="187" mass="20555">MLVLVREDGILVKLMNVNGEASAIDHFLCFLTRLVPLIQPSKCILAASAIDTPSNNGEDGLINGIKSNKMNSMRHVSCANLLNGEQSKKAPNFRTLIAPAGNVPLIIRKWSPLTNIAKEYLKSGRSSIAGAITDIHVDVELKDTLVVVVPKIEVNQEEEKVEFRKRCLSKLASWRGHHVFAAMAGFR</sequence>
<gene>
    <name evidence="1" type="ORF">Tci_015547</name>
</gene>